<dbReference type="SUPFAM" id="SSF47616">
    <property type="entry name" value="GST C-terminal domain-like"/>
    <property type="match status" value="1"/>
</dbReference>
<dbReference type="InterPro" id="IPR004046">
    <property type="entry name" value="GST_C"/>
</dbReference>
<organism evidence="3 4">
    <name type="scientific">Pelistega indica</name>
    <dbReference type="NCBI Taxonomy" id="1414851"/>
    <lineage>
        <taxon>Bacteria</taxon>
        <taxon>Pseudomonadati</taxon>
        <taxon>Pseudomonadota</taxon>
        <taxon>Betaproteobacteria</taxon>
        <taxon>Burkholderiales</taxon>
        <taxon>Alcaligenaceae</taxon>
        <taxon>Pelistega</taxon>
    </lineage>
</organism>
<evidence type="ECO:0000313" key="3">
    <source>
        <dbReference type="EMBL" id="ETD67426.1"/>
    </source>
</evidence>
<dbReference type="AlphaFoldDB" id="V8FU68"/>
<dbReference type="InterPro" id="IPR036249">
    <property type="entry name" value="Thioredoxin-like_sf"/>
</dbReference>
<dbReference type="InterPro" id="IPR036282">
    <property type="entry name" value="Glutathione-S-Trfase_C_sf"/>
</dbReference>
<evidence type="ECO:0000313" key="4">
    <source>
        <dbReference type="Proteomes" id="UP000018766"/>
    </source>
</evidence>
<dbReference type="Proteomes" id="UP000018766">
    <property type="component" value="Unassembled WGS sequence"/>
</dbReference>
<dbReference type="Gene3D" id="1.20.1050.10">
    <property type="match status" value="1"/>
</dbReference>
<gene>
    <name evidence="3" type="ORF">V757_11400</name>
</gene>
<dbReference type="InterPro" id="IPR010987">
    <property type="entry name" value="Glutathione-S-Trfase_C-like"/>
</dbReference>
<reference evidence="3 4" key="1">
    <citation type="submission" date="2013-11" db="EMBL/GenBank/DDBJ databases">
        <title>Genomic analysis of Pelistega sp. HM-7.</title>
        <authorList>
            <person name="Kumbhare S.V."/>
            <person name="Shetty S.A."/>
            <person name="Sharma O."/>
            <person name="Dhotre D.P."/>
        </authorList>
    </citation>
    <scope>NUCLEOTIDE SEQUENCE [LARGE SCALE GENOMIC DNA]</scope>
    <source>
        <strain evidence="3 4">HM-7</strain>
    </source>
</reference>
<dbReference type="Pfam" id="PF14497">
    <property type="entry name" value="GST_C_3"/>
    <property type="match status" value="1"/>
</dbReference>
<dbReference type="PROSITE" id="PS50405">
    <property type="entry name" value="GST_CTER"/>
    <property type="match status" value="1"/>
</dbReference>
<dbReference type="EMBL" id="AYSV01000121">
    <property type="protein sequence ID" value="ETD67426.1"/>
    <property type="molecule type" value="Genomic_DNA"/>
</dbReference>
<comment type="caution">
    <text evidence="3">The sequence shown here is derived from an EMBL/GenBank/DDBJ whole genome shotgun (WGS) entry which is preliminary data.</text>
</comment>
<dbReference type="RefSeq" id="WP_023952887.1">
    <property type="nucleotide sequence ID" value="NZ_AYSV01000121.1"/>
</dbReference>
<dbReference type="Gene3D" id="3.40.30.10">
    <property type="entry name" value="Glutaredoxin"/>
    <property type="match status" value="1"/>
</dbReference>
<feature type="region of interest" description="Disordered" evidence="1">
    <location>
        <begin position="210"/>
        <end position="244"/>
    </location>
</feature>
<feature type="domain" description="GST C-terminal" evidence="2">
    <location>
        <begin position="91"/>
        <end position="223"/>
    </location>
</feature>
<proteinExistence type="predicted"/>
<protein>
    <recommendedName>
        <fullName evidence="2">GST C-terminal domain-containing protein</fullName>
    </recommendedName>
</protein>
<dbReference type="PANTHER" id="PTHR44051">
    <property type="entry name" value="GLUTATHIONE S-TRANSFERASE-RELATED"/>
    <property type="match status" value="1"/>
</dbReference>
<dbReference type="PANTHER" id="PTHR44051:SF9">
    <property type="entry name" value="GLUTATHIONE S-TRANSFERASE 1"/>
    <property type="match status" value="1"/>
</dbReference>
<dbReference type="SUPFAM" id="SSF52833">
    <property type="entry name" value="Thioredoxin-like"/>
    <property type="match status" value="1"/>
</dbReference>
<feature type="compositionally biased region" description="Polar residues" evidence="1">
    <location>
        <begin position="210"/>
        <end position="221"/>
    </location>
</feature>
<name>V8FU68_9BURK</name>
<evidence type="ECO:0000256" key="1">
    <source>
        <dbReference type="SAM" id="MobiDB-lite"/>
    </source>
</evidence>
<dbReference type="OrthoDB" id="3828095at2"/>
<evidence type="ECO:0000259" key="2">
    <source>
        <dbReference type="PROSITE" id="PS50405"/>
    </source>
</evidence>
<accession>V8FU68</accession>
<sequence length="244" mass="27455">MITIHRLEAPGAYRTVWLLEELQLTYQIGHVSQDNPNANLFSRSQVALTDGSETIVGAYAIADYLLSRYDRMGLRPPMASAQYTLYQQWINHIEADLIPLFNLYTQSEKLANSRVPFFARSILKKAVTTALSNPSAADIEQSLQHIERNLNEHGWTCGSYFTAADIQLSYVLEQAKAKGMINETSFPNIYYFLEAINNRPAYKTTKEKIGNTSSEVIQSDTPLELTDDNTTKATGDDELDESDD</sequence>
<keyword evidence="4" id="KW-1185">Reference proteome</keyword>